<reference evidence="5" key="1">
    <citation type="journal article" date="2014" name="Front. Microbiol.">
        <title>High frequency of phylogenetically diverse reductive dehalogenase-homologous genes in deep subseafloor sedimentary metagenomes.</title>
        <authorList>
            <person name="Kawai M."/>
            <person name="Futagami T."/>
            <person name="Toyoda A."/>
            <person name="Takaki Y."/>
            <person name="Nishi S."/>
            <person name="Hori S."/>
            <person name="Arai W."/>
            <person name="Tsubouchi T."/>
            <person name="Morono Y."/>
            <person name="Uchiyama I."/>
            <person name="Ito T."/>
            <person name="Fujiyama A."/>
            <person name="Inagaki F."/>
            <person name="Takami H."/>
        </authorList>
    </citation>
    <scope>NUCLEOTIDE SEQUENCE</scope>
    <source>
        <strain evidence="5">Expedition CK06-06</strain>
    </source>
</reference>
<evidence type="ECO:0008006" key="6">
    <source>
        <dbReference type="Google" id="ProtNLM"/>
    </source>
</evidence>
<dbReference type="GO" id="GO:0009231">
    <property type="term" value="P:riboflavin biosynthetic process"/>
    <property type="evidence" value="ECO:0007669"/>
    <property type="project" value="UniProtKB-UniPathway"/>
</dbReference>
<evidence type="ECO:0000256" key="4">
    <source>
        <dbReference type="ARBA" id="ARBA00022679"/>
    </source>
</evidence>
<dbReference type="InterPro" id="IPR002180">
    <property type="entry name" value="LS/RS"/>
</dbReference>
<dbReference type="Gene3D" id="3.40.50.960">
    <property type="entry name" value="Lumazine/riboflavin synthase"/>
    <property type="match status" value="1"/>
</dbReference>
<dbReference type="InterPro" id="IPR036467">
    <property type="entry name" value="LS/RS_sf"/>
</dbReference>
<feature type="non-terminal residue" evidence="5">
    <location>
        <position position="1"/>
    </location>
</feature>
<evidence type="ECO:0000256" key="3">
    <source>
        <dbReference type="ARBA" id="ARBA00022619"/>
    </source>
</evidence>
<name>X1JWM5_9ZZZZ</name>
<comment type="similarity">
    <text evidence="2">Belongs to the DMRL synthase family.</text>
</comment>
<dbReference type="UniPathway" id="UPA00275"/>
<dbReference type="EMBL" id="BARV01000497">
    <property type="protein sequence ID" value="GAH99141.1"/>
    <property type="molecule type" value="Genomic_DNA"/>
</dbReference>
<evidence type="ECO:0000256" key="2">
    <source>
        <dbReference type="ARBA" id="ARBA00007424"/>
    </source>
</evidence>
<dbReference type="AlphaFoldDB" id="X1JWM5"/>
<comment type="pathway">
    <text evidence="1">Cofactor biosynthesis; riboflavin biosynthesis.</text>
</comment>
<keyword evidence="3" id="KW-0686">Riboflavin biosynthesis</keyword>
<dbReference type="GO" id="GO:0009349">
    <property type="term" value="C:riboflavin synthase complex"/>
    <property type="evidence" value="ECO:0007669"/>
    <property type="project" value="InterPro"/>
</dbReference>
<dbReference type="SUPFAM" id="SSF52121">
    <property type="entry name" value="Lumazine synthase"/>
    <property type="match status" value="1"/>
</dbReference>
<comment type="caution">
    <text evidence="5">The sequence shown here is derived from an EMBL/GenBank/DDBJ whole genome shotgun (WGS) entry which is preliminary data.</text>
</comment>
<dbReference type="GO" id="GO:0016740">
    <property type="term" value="F:transferase activity"/>
    <property type="evidence" value="ECO:0007669"/>
    <property type="project" value="UniProtKB-KW"/>
</dbReference>
<gene>
    <name evidence="5" type="ORF">S06H3_01852</name>
</gene>
<evidence type="ECO:0000313" key="5">
    <source>
        <dbReference type="EMBL" id="GAH99141.1"/>
    </source>
</evidence>
<keyword evidence="4" id="KW-0808">Transferase</keyword>
<protein>
    <recommendedName>
        <fullName evidence="6">6,7-dimethyl-8-ribityllumazine synthase</fullName>
    </recommendedName>
</protein>
<dbReference type="Pfam" id="PF00885">
    <property type="entry name" value="DMRL_synthase"/>
    <property type="match status" value="1"/>
</dbReference>
<sequence>EQAIERAGTKAGNRGWNAAVSAMEMVDLYQQVQK</sequence>
<accession>X1JWM5</accession>
<organism evidence="5">
    <name type="scientific">marine sediment metagenome</name>
    <dbReference type="NCBI Taxonomy" id="412755"/>
    <lineage>
        <taxon>unclassified sequences</taxon>
        <taxon>metagenomes</taxon>
        <taxon>ecological metagenomes</taxon>
    </lineage>
</organism>
<evidence type="ECO:0000256" key="1">
    <source>
        <dbReference type="ARBA" id="ARBA00005104"/>
    </source>
</evidence>
<proteinExistence type="inferred from homology"/>